<dbReference type="SMART" id="SM00387">
    <property type="entry name" value="HATPase_c"/>
    <property type="match status" value="1"/>
</dbReference>
<dbReference type="EMBL" id="SWBQ01000001">
    <property type="protein sequence ID" value="TKC08880.1"/>
    <property type="molecule type" value="Genomic_DNA"/>
</dbReference>
<dbReference type="RefSeq" id="WP_136834299.1">
    <property type="nucleotide sequence ID" value="NZ_SWBQ01000001.1"/>
</dbReference>
<dbReference type="Pfam" id="PF02518">
    <property type="entry name" value="HATPase_c"/>
    <property type="match status" value="1"/>
</dbReference>
<protein>
    <recommendedName>
        <fullName evidence="2">histidine kinase</fullName>
        <ecNumber evidence="2">2.7.13.3</ecNumber>
    </recommendedName>
</protein>
<dbReference type="OrthoDB" id="9757990at2"/>
<evidence type="ECO:0000256" key="5">
    <source>
        <dbReference type="ARBA" id="ARBA00022777"/>
    </source>
</evidence>
<dbReference type="InterPro" id="IPR036097">
    <property type="entry name" value="HisK_dim/P_sf"/>
</dbReference>
<evidence type="ECO:0000256" key="4">
    <source>
        <dbReference type="ARBA" id="ARBA00022679"/>
    </source>
</evidence>
<keyword evidence="3" id="KW-0597">Phosphoprotein</keyword>
<dbReference type="GO" id="GO:0000155">
    <property type="term" value="F:phosphorelay sensor kinase activity"/>
    <property type="evidence" value="ECO:0007669"/>
    <property type="project" value="InterPro"/>
</dbReference>
<gene>
    <name evidence="7" type="ORF">FA047_01930</name>
</gene>
<dbReference type="SUPFAM" id="SSF55874">
    <property type="entry name" value="ATPase domain of HSP90 chaperone/DNA topoisomerase II/histidine kinase"/>
    <property type="match status" value="1"/>
</dbReference>
<keyword evidence="4" id="KW-0808">Transferase</keyword>
<dbReference type="FunFam" id="3.30.565.10:FF:000006">
    <property type="entry name" value="Sensor histidine kinase WalK"/>
    <property type="match status" value="1"/>
</dbReference>
<keyword evidence="5 7" id="KW-0418">Kinase</keyword>
<organism evidence="7 8">
    <name type="scientific">Pedobacter frigoris</name>
    <dbReference type="NCBI Taxonomy" id="2571272"/>
    <lineage>
        <taxon>Bacteria</taxon>
        <taxon>Pseudomonadati</taxon>
        <taxon>Bacteroidota</taxon>
        <taxon>Sphingobacteriia</taxon>
        <taxon>Sphingobacteriales</taxon>
        <taxon>Sphingobacteriaceae</taxon>
        <taxon>Pedobacter</taxon>
    </lineage>
</organism>
<proteinExistence type="predicted"/>
<dbReference type="PRINTS" id="PR00344">
    <property type="entry name" value="BCTRLSENSOR"/>
</dbReference>
<evidence type="ECO:0000259" key="6">
    <source>
        <dbReference type="PROSITE" id="PS50109"/>
    </source>
</evidence>
<dbReference type="InterPro" id="IPR004358">
    <property type="entry name" value="Sig_transdc_His_kin-like_C"/>
</dbReference>
<sequence length="350" mass="39214">MTIELITSPAQPYGPNVHFLYQVDSGQLRFLHPDFNWVVSEGADLVAQLLAMISAEDVPRQIETYHQVIQGHYNGSITLKLDTPDGRRWLEISPFLASYESSTVLFGTLKEVTGEILNMESIARYANKKNSILHMLAHDLRGPLNMAKSVVKIVDRELAEPGLRRKTSYIAGVLQQSIDLIADLVAREFLETTAVVLVKKQVNIVEKLLEYLEECKRSEDLAQRSFSLKSSRDEIFINLDHAKFMQVINNLMSNALKFTNQGGAIILQVFDEVEQVRFSFSDDGIGIPKSQLSEIFEKFTAARKPGLHGEPTLGLGLSIVETIIGWHGGRIWCESEEGAGSTFHFIIPKL</sequence>
<evidence type="ECO:0000256" key="1">
    <source>
        <dbReference type="ARBA" id="ARBA00000085"/>
    </source>
</evidence>
<dbReference type="InterPro" id="IPR005467">
    <property type="entry name" value="His_kinase_dom"/>
</dbReference>
<evidence type="ECO:0000313" key="7">
    <source>
        <dbReference type="EMBL" id="TKC08880.1"/>
    </source>
</evidence>
<dbReference type="AlphaFoldDB" id="A0A4U1CPR6"/>
<name>A0A4U1CPR6_9SPHI</name>
<dbReference type="InterPro" id="IPR003594">
    <property type="entry name" value="HATPase_dom"/>
</dbReference>
<dbReference type="InterPro" id="IPR036890">
    <property type="entry name" value="HATPase_C_sf"/>
</dbReference>
<evidence type="ECO:0000256" key="2">
    <source>
        <dbReference type="ARBA" id="ARBA00012438"/>
    </source>
</evidence>
<dbReference type="Gene3D" id="3.30.565.10">
    <property type="entry name" value="Histidine kinase-like ATPase, C-terminal domain"/>
    <property type="match status" value="1"/>
</dbReference>
<comment type="caution">
    <text evidence="7">The sequence shown here is derived from an EMBL/GenBank/DDBJ whole genome shotgun (WGS) entry which is preliminary data.</text>
</comment>
<dbReference type="SUPFAM" id="SSF47384">
    <property type="entry name" value="Homodimeric domain of signal transducing histidine kinase"/>
    <property type="match status" value="1"/>
</dbReference>
<dbReference type="PANTHER" id="PTHR43547:SF2">
    <property type="entry name" value="HYBRID SIGNAL TRANSDUCTION HISTIDINE KINASE C"/>
    <property type="match status" value="1"/>
</dbReference>
<evidence type="ECO:0000256" key="3">
    <source>
        <dbReference type="ARBA" id="ARBA00022553"/>
    </source>
</evidence>
<dbReference type="PROSITE" id="PS50109">
    <property type="entry name" value="HIS_KIN"/>
    <property type="match status" value="1"/>
</dbReference>
<dbReference type="PANTHER" id="PTHR43547">
    <property type="entry name" value="TWO-COMPONENT HISTIDINE KINASE"/>
    <property type="match status" value="1"/>
</dbReference>
<reference evidence="7" key="1">
    <citation type="submission" date="2019-04" db="EMBL/GenBank/DDBJ databases">
        <title>Pedobacter sp. RP-3-15 sp. nov., isolated from Arctic soil.</title>
        <authorList>
            <person name="Dahal R.H."/>
            <person name="Kim D.-U."/>
        </authorList>
    </citation>
    <scope>NUCLEOTIDE SEQUENCE [LARGE SCALE GENOMIC DNA]</scope>
    <source>
        <strain evidence="7">RP-3-15</strain>
    </source>
</reference>
<comment type="catalytic activity">
    <reaction evidence="1">
        <text>ATP + protein L-histidine = ADP + protein N-phospho-L-histidine.</text>
        <dbReference type="EC" id="2.7.13.3"/>
    </reaction>
</comment>
<evidence type="ECO:0000313" key="8">
    <source>
        <dbReference type="Proteomes" id="UP000307244"/>
    </source>
</evidence>
<dbReference type="Proteomes" id="UP000307244">
    <property type="component" value="Unassembled WGS sequence"/>
</dbReference>
<feature type="domain" description="Histidine kinase" evidence="6">
    <location>
        <begin position="135"/>
        <end position="350"/>
    </location>
</feature>
<keyword evidence="8" id="KW-1185">Reference proteome</keyword>
<dbReference type="EC" id="2.7.13.3" evidence="2"/>
<accession>A0A4U1CPR6</accession>